<comment type="subunit">
    <text evidence="8">Heterodimer composed of a large subunit (PMDh-L) and a small subunit (PMDh-S).</text>
</comment>
<evidence type="ECO:0000256" key="8">
    <source>
        <dbReference type="ARBA" id="ARBA00046520"/>
    </source>
</evidence>
<dbReference type="PANTHER" id="PTHR36577">
    <property type="entry name" value="DUF521 DOMAIN PROTEIN (AFU_ORTHOLOGUE AFUA_6G00490)"/>
    <property type="match status" value="1"/>
</dbReference>
<comment type="caution">
    <text evidence="13">The sequence shown here is derived from an EMBL/GenBank/DDBJ whole genome shotgun (WGS) entry which is preliminary data.</text>
</comment>
<keyword evidence="3" id="KW-0414">Isoprene biosynthesis</keyword>
<dbReference type="EMBL" id="LYOR01000003">
    <property type="protein sequence ID" value="OFV66311.1"/>
    <property type="molecule type" value="Genomic_DNA"/>
</dbReference>
<dbReference type="InterPro" id="IPR007506">
    <property type="entry name" value="PMDh-L-like_dom"/>
</dbReference>
<dbReference type="CDD" id="cd01355">
    <property type="entry name" value="AcnX"/>
    <property type="match status" value="1"/>
</dbReference>
<evidence type="ECO:0000259" key="11">
    <source>
        <dbReference type="Pfam" id="PF04412"/>
    </source>
</evidence>
<evidence type="ECO:0000256" key="4">
    <source>
        <dbReference type="ARBA" id="ARBA00023239"/>
    </source>
</evidence>
<evidence type="ECO:0000256" key="6">
    <source>
        <dbReference type="ARBA" id="ARBA00045299"/>
    </source>
</evidence>
<dbReference type="GO" id="GO:0008299">
    <property type="term" value="P:isoprenoid biosynthetic process"/>
    <property type="evidence" value="ECO:0007669"/>
    <property type="project" value="UniProtKB-KW"/>
</dbReference>
<evidence type="ECO:0000256" key="3">
    <source>
        <dbReference type="ARBA" id="ARBA00023229"/>
    </source>
</evidence>
<evidence type="ECO:0000313" key="13">
    <source>
        <dbReference type="EMBL" id="OFV66311.1"/>
    </source>
</evidence>
<evidence type="ECO:0000256" key="2">
    <source>
        <dbReference type="ARBA" id="ARBA00023004"/>
    </source>
</evidence>
<evidence type="ECO:0000256" key="10">
    <source>
        <dbReference type="ARBA" id="ARBA00047196"/>
    </source>
</evidence>
<dbReference type="GO" id="GO:0016829">
    <property type="term" value="F:lyase activity"/>
    <property type="evidence" value="ECO:0007669"/>
    <property type="project" value="UniProtKB-KW"/>
</dbReference>
<dbReference type="Proteomes" id="UP000185779">
    <property type="component" value="Unassembled WGS sequence"/>
</dbReference>
<organism evidence="13 14">
    <name type="scientific">Candidatus Syntropharchaeum butanivorans</name>
    <dbReference type="NCBI Taxonomy" id="1839936"/>
    <lineage>
        <taxon>Archaea</taxon>
        <taxon>Methanobacteriati</taxon>
        <taxon>Methanobacteriota</taxon>
        <taxon>Stenosarchaea group</taxon>
        <taxon>Methanomicrobia</taxon>
        <taxon>Methanosarcinales</taxon>
        <taxon>ANME-2 cluster</taxon>
        <taxon>Candidatus Syntropharchaeum</taxon>
    </lineage>
</organism>
<comment type="function">
    <text evidence="6">Component of a hydro-lyase that catalyzes the dehydration of mevalonate 5-phosphate (MVA5P) to form trans-anhydromevalonate 5-phosphate (tAHMP). Involved in the archaeal mevalonate (MVA) pathway, which provides fundamental precursors for isoprenoid biosynthesis, such as isopentenyl diphosphate (IPP) and dimethylallyl diphosphate (DMAPP).</text>
</comment>
<evidence type="ECO:0000256" key="1">
    <source>
        <dbReference type="ARBA" id="ARBA00005092"/>
    </source>
</evidence>
<reference evidence="13 14" key="1">
    <citation type="submission" date="2016-05" db="EMBL/GenBank/DDBJ databases">
        <title>Microbial consortia oxidize butane by reversing methanogenesis.</title>
        <authorList>
            <person name="Laso-Perez R."/>
            <person name="Richter M."/>
            <person name="Wegener G."/>
            <person name="Musat F."/>
        </authorList>
    </citation>
    <scope>NUCLEOTIDE SEQUENCE [LARGE SCALE GENOMIC DNA]</scope>
    <source>
        <strain evidence="13">BOX1</strain>
    </source>
</reference>
<dbReference type="Pfam" id="PF04412">
    <property type="entry name" value="AcnX"/>
    <property type="match status" value="1"/>
</dbReference>
<evidence type="ECO:0000313" key="14">
    <source>
        <dbReference type="Proteomes" id="UP000185779"/>
    </source>
</evidence>
<proteinExistence type="inferred from homology"/>
<sequence>MYLERDEERILSGECGVDLQKAMEILVTLGKIYDARRLIPVKSAQIAGVSYKTIGDAGLEWVKSIDAEVAVPSILNPMGMDREEWEQMGISRDFYRKQMEILDAYRRMGIRLECTCTPYYLPGGAPSFGDHLAWSESSAVSFANSVLGARTNRESGISALAAALIGKTPCYGYHLDENRIPSIAIRVPFSLSGSDFGALGYVVGDVIGDRVAIFELEKSPAPSDDELKALGAALAATGAVALYHVKGRTPEADLFEIPEDAIILEEKELHRVYEHAGIPDLIALGCPHLSMKELEIAAELLRGKRVKRELWLCISRHIRDARKDLVRIIEASGAKVISDTCMVVSPACDRFDCIMTDSGKALKYIPSMCGAKAVFGKFRRCIEVALGEADEAT</sequence>
<comment type="catalytic activity">
    <reaction evidence="5">
        <text>(R)-5-phosphomevalonate = (2E)-3-methyl-5-phosphooxypent-2-enoate + H2O</text>
        <dbReference type="Rhea" id="RHEA:78975"/>
        <dbReference type="ChEBI" id="CHEBI:15377"/>
        <dbReference type="ChEBI" id="CHEBI:58146"/>
        <dbReference type="ChEBI" id="CHEBI:229665"/>
        <dbReference type="EC" id="4.2.1.182"/>
    </reaction>
    <physiologicalReaction direction="left-to-right" evidence="5">
        <dbReference type="Rhea" id="RHEA:78976"/>
    </physiologicalReaction>
</comment>
<name>A0A1F2P6K2_9EURY</name>
<accession>A0A1F2P6K2</accession>
<comment type="similarity">
    <text evidence="7">Belongs to the AcnX type II large subunit family.</text>
</comment>
<evidence type="ECO:0000256" key="9">
    <source>
        <dbReference type="ARBA" id="ARBA00047176"/>
    </source>
</evidence>
<keyword evidence="2" id="KW-0408">Iron</keyword>
<feature type="domain" description="Phosphomevalonate dehydratase large subunit-like" evidence="11">
    <location>
        <begin position="1"/>
        <end position="383"/>
    </location>
</feature>
<dbReference type="EMBL" id="DRIE01000009">
    <property type="protein sequence ID" value="HEC56387.1"/>
    <property type="molecule type" value="Genomic_DNA"/>
</dbReference>
<keyword evidence="4" id="KW-0456">Lyase</keyword>
<dbReference type="AlphaFoldDB" id="A0A1F2P6K2"/>
<comment type="pathway">
    <text evidence="1">Isoprenoid biosynthesis; isopentenyl diphosphate biosynthesis via mevalonate pathway.</text>
</comment>
<dbReference type="EC" id="4.2.1.182" evidence="9"/>
<dbReference type="STRING" id="1839936.SBU_000853"/>
<evidence type="ECO:0000313" key="12">
    <source>
        <dbReference type="EMBL" id="HEC56387.1"/>
    </source>
</evidence>
<protein>
    <recommendedName>
        <fullName evidence="10">Phosphomevalonate dehydratase large subunit</fullName>
        <ecNumber evidence="9">4.2.1.182</ecNumber>
    </recommendedName>
</protein>
<evidence type="ECO:0000256" key="5">
    <source>
        <dbReference type="ARBA" id="ARBA00045120"/>
    </source>
</evidence>
<dbReference type="PANTHER" id="PTHR36577:SF3">
    <property type="entry name" value="DUF521 DOMAIN PROTEIN (AFU_ORTHOLOGUE AFUA_6G00490)"/>
    <property type="match status" value="1"/>
</dbReference>
<reference evidence="12" key="2">
    <citation type="journal article" date="2020" name="mSystems">
        <title>Genome- and Community-Level Interaction Insights into Carbon Utilization and Element Cycling Functions of Hydrothermarchaeota in Hydrothermal Sediment.</title>
        <authorList>
            <person name="Zhou Z."/>
            <person name="Liu Y."/>
            <person name="Xu W."/>
            <person name="Pan J."/>
            <person name="Luo Z.H."/>
            <person name="Li M."/>
        </authorList>
    </citation>
    <scope>NUCLEOTIDE SEQUENCE [LARGE SCALE GENOMIC DNA]</scope>
    <source>
        <strain evidence="12">HyVt-386</strain>
    </source>
</reference>
<keyword evidence="14" id="KW-1185">Reference proteome</keyword>
<evidence type="ECO:0000256" key="7">
    <source>
        <dbReference type="ARBA" id="ARBA00046333"/>
    </source>
</evidence>
<dbReference type="PATRIC" id="fig|1839936.3.peg.861"/>
<gene>
    <name evidence="12" type="ORF">ENI32_00635</name>
    <name evidence="13" type="ORF">SBU_000853</name>
</gene>
<dbReference type="Proteomes" id="UP000885936">
    <property type="component" value="Unassembled WGS sequence"/>
</dbReference>